<accession>M4F1I7</accession>
<name>M4F1I7_BRACM</name>
<dbReference type="InParanoid" id="M4F1I7"/>
<reference evidence="2 3" key="2">
    <citation type="journal article" date="2018" name="Hortic Res">
        <title>Improved Brassica rapa reference genome by single-molecule sequencing and chromosome conformation capture technologies.</title>
        <authorList>
            <person name="Zhang L."/>
            <person name="Cai X."/>
            <person name="Wu J."/>
            <person name="Liu M."/>
            <person name="Grob S."/>
            <person name="Cheng F."/>
            <person name="Liang J."/>
            <person name="Cai C."/>
            <person name="Liu Z."/>
            <person name="Liu B."/>
            <person name="Wang F."/>
            <person name="Li S."/>
            <person name="Liu F."/>
            <person name="Li X."/>
            <person name="Cheng L."/>
            <person name="Yang W."/>
            <person name="Li M.H."/>
            <person name="Grossniklaus U."/>
            <person name="Zheng H."/>
            <person name="Wang X."/>
        </authorList>
    </citation>
    <scope>NUCLEOTIDE SEQUENCE [LARGE SCALE GENOMIC DNA]</scope>
    <source>
        <strain evidence="2 3">cv. Chiifu-401-42</strain>
    </source>
</reference>
<dbReference type="AlphaFoldDB" id="M4F1I7"/>
<evidence type="ECO:0000256" key="1">
    <source>
        <dbReference type="SAM" id="MobiDB-lite"/>
    </source>
</evidence>
<dbReference type="OMA" id="HNEIDCL"/>
<proteinExistence type="predicted"/>
<evidence type="ECO:0000313" key="2">
    <source>
        <dbReference type="EnsemblPlants" id="Bra034933.1-P"/>
    </source>
</evidence>
<dbReference type="Proteomes" id="UP000011750">
    <property type="component" value="Chromosome A08"/>
</dbReference>
<keyword evidence="3" id="KW-1185">Reference proteome</keyword>
<evidence type="ECO:0000313" key="3">
    <source>
        <dbReference type="Proteomes" id="UP000011750"/>
    </source>
</evidence>
<sequence>MDSYPYRQTPKFVELLNSQQDIGFGSNEDSVELSSTQVPFLATQGTADSNFVGDTPADLVQEACSSSESDSDHNEIDCLVSKTKKKTLNLAHALEVDRNAEVLVRSIIPQDPKRLVDESLFVLADEVTDIKVEKLLRFIHANDVFSKDMFKGGETKFDVEKMPVEAMFKAFKAKSFLPLPPNAQPAAQAQHSTPPRGNGGKAGISGHADGGGGDENDQIIKNVMETFSQYSTHLVPLNVVM</sequence>
<feature type="compositionally biased region" description="Gly residues" evidence="1">
    <location>
        <begin position="197"/>
        <end position="211"/>
    </location>
</feature>
<organism evidence="2 3">
    <name type="scientific">Brassica campestris</name>
    <name type="common">Field mustard</name>
    <dbReference type="NCBI Taxonomy" id="3711"/>
    <lineage>
        <taxon>Eukaryota</taxon>
        <taxon>Viridiplantae</taxon>
        <taxon>Streptophyta</taxon>
        <taxon>Embryophyta</taxon>
        <taxon>Tracheophyta</taxon>
        <taxon>Spermatophyta</taxon>
        <taxon>Magnoliopsida</taxon>
        <taxon>eudicotyledons</taxon>
        <taxon>Gunneridae</taxon>
        <taxon>Pentapetalae</taxon>
        <taxon>rosids</taxon>
        <taxon>malvids</taxon>
        <taxon>Brassicales</taxon>
        <taxon>Brassicaceae</taxon>
        <taxon>Brassiceae</taxon>
        <taxon>Brassica</taxon>
    </lineage>
</organism>
<reference evidence="2 3" key="1">
    <citation type="journal article" date="2011" name="Nat. Genet.">
        <title>The genome of the mesopolyploid crop species Brassica rapa.</title>
        <authorList>
            <consortium name="Brassica rapa Genome Sequencing Project Consortium"/>
            <person name="Wang X."/>
            <person name="Wang H."/>
            <person name="Wang J."/>
            <person name="Sun R."/>
            <person name="Wu J."/>
            <person name="Liu S."/>
            <person name="Bai Y."/>
            <person name="Mun J.H."/>
            <person name="Bancroft I."/>
            <person name="Cheng F."/>
            <person name="Huang S."/>
            <person name="Li X."/>
            <person name="Hua W."/>
            <person name="Wang J."/>
            <person name="Wang X."/>
            <person name="Freeling M."/>
            <person name="Pires J.C."/>
            <person name="Paterson A.H."/>
            <person name="Chalhoub B."/>
            <person name="Wang B."/>
            <person name="Hayward A."/>
            <person name="Sharpe A.G."/>
            <person name="Park B.S."/>
            <person name="Weisshaar B."/>
            <person name="Liu B."/>
            <person name="Li B."/>
            <person name="Liu B."/>
            <person name="Tong C."/>
            <person name="Song C."/>
            <person name="Duran C."/>
            <person name="Peng C."/>
            <person name="Geng C."/>
            <person name="Koh C."/>
            <person name="Lin C."/>
            <person name="Edwards D."/>
            <person name="Mu D."/>
            <person name="Shen D."/>
            <person name="Soumpourou E."/>
            <person name="Li F."/>
            <person name="Fraser F."/>
            <person name="Conant G."/>
            <person name="Lassalle G."/>
            <person name="King G.J."/>
            <person name="Bonnema G."/>
            <person name="Tang H."/>
            <person name="Wang H."/>
            <person name="Belcram H."/>
            <person name="Zhou H."/>
            <person name="Hirakawa H."/>
            <person name="Abe H."/>
            <person name="Guo H."/>
            <person name="Wang H."/>
            <person name="Jin H."/>
            <person name="Parkin I.A."/>
            <person name="Batley J."/>
            <person name="Kim J.S."/>
            <person name="Just J."/>
            <person name="Li J."/>
            <person name="Xu J."/>
            <person name="Deng J."/>
            <person name="Kim J.A."/>
            <person name="Li J."/>
            <person name="Yu J."/>
            <person name="Meng J."/>
            <person name="Wang J."/>
            <person name="Min J."/>
            <person name="Poulain J."/>
            <person name="Wang J."/>
            <person name="Hatakeyama K."/>
            <person name="Wu K."/>
            <person name="Wang L."/>
            <person name="Fang L."/>
            <person name="Trick M."/>
            <person name="Links M.G."/>
            <person name="Zhao M."/>
            <person name="Jin M."/>
            <person name="Ramchiary N."/>
            <person name="Drou N."/>
            <person name="Berkman P.J."/>
            <person name="Cai Q."/>
            <person name="Huang Q."/>
            <person name="Li R."/>
            <person name="Tabata S."/>
            <person name="Cheng S."/>
            <person name="Zhang S."/>
            <person name="Zhang S."/>
            <person name="Huang S."/>
            <person name="Sato S."/>
            <person name="Sun S."/>
            <person name="Kwon S.J."/>
            <person name="Choi S.R."/>
            <person name="Lee T.H."/>
            <person name="Fan W."/>
            <person name="Zhao X."/>
            <person name="Tan X."/>
            <person name="Xu X."/>
            <person name="Wang Y."/>
            <person name="Qiu Y."/>
            <person name="Yin Y."/>
            <person name="Li Y."/>
            <person name="Du Y."/>
            <person name="Liao Y."/>
            <person name="Lim Y."/>
            <person name="Narusaka Y."/>
            <person name="Wang Y."/>
            <person name="Wang Z."/>
            <person name="Li Z."/>
            <person name="Wang Z."/>
            <person name="Xiong Z."/>
            <person name="Zhang Z."/>
        </authorList>
    </citation>
    <scope>NUCLEOTIDE SEQUENCE [LARGE SCALE GENOMIC DNA]</scope>
    <source>
        <strain evidence="2 3">cv. Chiifu-401-42</strain>
    </source>
</reference>
<dbReference type="EnsemblPlants" id="Bra034933.1">
    <property type="protein sequence ID" value="Bra034933.1-P"/>
    <property type="gene ID" value="Bra034933"/>
</dbReference>
<reference evidence="2" key="3">
    <citation type="submission" date="2023-03" db="UniProtKB">
        <authorList>
            <consortium name="EnsemblPlants"/>
        </authorList>
    </citation>
    <scope>IDENTIFICATION</scope>
    <source>
        <strain evidence="2">cv. Chiifu-401-42</strain>
    </source>
</reference>
<protein>
    <submittedName>
        <fullName evidence="2">Uncharacterized protein</fullName>
    </submittedName>
</protein>
<dbReference type="Gramene" id="Bra034933.1">
    <property type="protein sequence ID" value="Bra034933.1-P"/>
    <property type="gene ID" value="Bra034933"/>
</dbReference>
<dbReference type="HOGENOM" id="CLU_1153116_0_0_1"/>
<feature type="region of interest" description="Disordered" evidence="1">
    <location>
        <begin position="181"/>
        <end position="217"/>
    </location>
</feature>